<dbReference type="CDD" id="cd00563">
    <property type="entry name" value="Dtyr_deacylase"/>
    <property type="match status" value="1"/>
</dbReference>
<dbReference type="FunFam" id="3.50.80.10:FF:000001">
    <property type="entry name" value="D-aminoacyl-tRNA deacylase"/>
    <property type="match status" value="1"/>
</dbReference>
<dbReference type="Gene3D" id="3.50.80.10">
    <property type="entry name" value="D-tyrosyl-tRNA(Tyr) deacylase"/>
    <property type="match status" value="1"/>
</dbReference>
<dbReference type="OrthoDB" id="9801395at2"/>
<comment type="subcellular location">
    <subcellularLocation>
        <location evidence="2">Cytoplasm</location>
    </subcellularLocation>
</comment>
<comment type="caution">
    <text evidence="3">The sequence shown here is derived from an EMBL/GenBank/DDBJ whole genome shotgun (WGS) entry which is preliminary data.</text>
</comment>
<dbReference type="InterPro" id="IPR023509">
    <property type="entry name" value="DTD-like_sf"/>
</dbReference>
<dbReference type="SUPFAM" id="SSF69500">
    <property type="entry name" value="DTD-like"/>
    <property type="match status" value="1"/>
</dbReference>
<evidence type="ECO:0000313" key="3">
    <source>
        <dbReference type="EMBL" id="RLL47990.1"/>
    </source>
</evidence>
<comment type="catalytic activity">
    <reaction evidence="2">
        <text>a D-aminoacyl-tRNA + H2O = a tRNA + a D-alpha-amino acid + H(+)</text>
        <dbReference type="Rhea" id="RHEA:13953"/>
        <dbReference type="Rhea" id="RHEA-COMP:10123"/>
        <dbReference type="Rhea" id="RHEA-COMP:10124"/>
        <dbReference type="ChEBI" id="CHEBI:15377"/>
        <dbReference type="ChEBI" id="CHEBI:15378"/>
        <dbReference type="ChEBI" id="CHEBI:59871"/>
        <dbReference type="ChEBI" id="CHEBI:78442"/>
        <dbReference type="ChEBI" id="CHEBI:79333"/>
        <dbReference type="EC" id="3.1.1.96"/>
    </reaction>
</comment>
<dbReference type="Pfam" id="PF02580">
    <property type="entry name" value="Tyr_Deacylase"/>
    <property type="match status" value="1"/>
</dbReference>
<dbReference type="GO" id="GO:0019478">
    <property type="term" value="P:D-amino acid catabolic process"/>
    <property type="evidence" value="ECO:0007669"/>
    <property type="project" value="UniProtKB-UniRule"/>
</dbReference>
<dbReference type="Proteomes" id="UP000270219">
    <property type="component" value="Unassembled WGS sequence"/>
</dbReference>
<evidence type="ECO:0000256" key="2">
    <source>
        <dbReference type="HAMAP-Rule" id="MF_00518"/>
    </source>
</evidence>
<dbReference type="NCBIfam" id="TIGR00256">
    <property type="entry name" value="D-aminoacyl-tRNA deacylase"/>
    <property type="match status" value="1"/>
</dbReference>
<comment type="subunit">
    <text evidence="2">Homodimer.</text>
</comment>
<name>A0A498DLS4_9BACI</name>
<dbReference type="PANTHER" id="PTHR10472:SF5">
    <property type="entry name" value="D-AMINOACYL-TRNA DEACYLASE 1"/>
    <property type="match status" value="1"/>
</dbReference>
<dbReference type="GO" id="GO:0106026">
    <property type="term" value="F:Gly-tRNA(Ala) deacylase activity"/>
    <property type="evidence" value="ECO:0007669"/>
    <property type="project" value="UniProtKB-UniRule"/>
</dbReference>
<evidence type="ECO:0000313" key="4">
    <source>
        <dbReference type="Proteomes" id="UP000270219"/>
    </source>
</evidence>
<dbReference type="PANTHER" id="PTHR10472">
    <property type="entry name" value="D-TYROSYL-TRNA TYR DEACYLASE"/>
    <property type="match status" value="1"/>
</dbReference>
<dbReference type="EC" id="3.1.1.96" evidence="2"/>
<keyword evidence="4" id="KW-1185">Reference proteome</keyword>
<dbReference type="InterPro" id="IPR003732">
    <property type="entry name" value="Daa-tRNA_deacyls_DTD"/>
</dbReference>
<dbReference type="GO" id="GO:0005737">
    <property type="term" value="C:cytoplasm"/>
    <property type="evidence" value="ECO:0007669"/>
    <property type="project" value="UniProtKB-SubCell"/>
</dbReference>
<dbReference type="EC" id="3.1.1.-" evidence="2"/>
<dbReference type="EMBL" id="RCHR01000001">
    <property type="protein sequence ID" value="RLL47990.1"/>
    <property type="molecule type" value="Genomic_DNA"/>
</dbReference>
<comment type="similarity">
    <text evidence="1 2">Belongs to the DTD family.</text>
</comment>
<keyword evidence="2 3" id="KW-0378">Hydrolase</keyword>
<keyword evidence="2" id="KW-0963">Cytoplasm</keyword>
<dbReference type="RefSeq" id="WP_121520731.1">
    <property type="nucleotide sequence ID" value="NZ_RCHR01000001.1"/>
</dbReference>
<keyword evidence="2" id="KW-0694">RNA-binding</keyword>
<comment type="domain">
    <text evidence="2">A Gly-cisPro motif from one monomer fits into the active site of the other monomer to allow specific chiral rejection of L-amino acids.</text>
</comment>
<gene>
    <name evidence="2" type="primary">dtd</name>
    <name evidence="3" type="ORF">D8M04_01545</name>
</gene>
<sequence>MKAVIQRARNANVKVDGKVIGDIKHGFVILLGITHDDNEEDVDYLVKKIIHLRVFEDDNEKMNHSLLDVNGEVLSISQFTLYADTKKGRRPSFIQAAKPEEANILYEQFNEKLRAEGIVVETGQFGAMMDVTLTNDGPVTLIIDSKEK</sequence>
<comment type="catalytic activity">
    <reaction evidence="2">
        <text>glycyl-tRNA(Ala) + H2O = tRNA(Ala) + glycine + H(+)</text>
        <dbReference type="Rhea" id="RHEA:53744"/>
        <dbReference type="Rhea" id="RHEA-COMP:9657"/>
        <dbReference type="Rhea" id="RHEA-COMP:13640"/>
        <dbReference type="ChEBI" id="CHEBI:15377"/>
        <dbReference type="ChEBI" id="CHEBI:15378"/>
        <dbReference type="ChEBI" id="CHEBI:57305"/>
        <dbReference type="ChEBI" id="CHEBI:78442"/>
        <dbReference type="ChEBI" id="CHEBI:78522"/>
    </reaction>
</comment>
<evidence type="ECO:0000256" key="1">
    <source>
        <dbReference type="ARBA" id="ARBA00009673"/>
    </source>
</evidence>
<feature type="short sequence motif" description="Gly-cisPro motif, important for rejection of L-amino acids" evidence="2">
    <location>
        <begin position="137"/>
        <end position="138"/>
    </location>
</feature>
<dbReference type="GO" id="GO:0000049">
    <property type="term" value="F:tRNA binding"/>
    <property type="evidence" value="ECO:0007669"/>
    <property type="project" value="UniProtKB-UniRule"/>
</dbReference>
<reference evidence="3 4" key="1">
    <citation type="submission" date="2018-10" db="EMBL/GenBank/DDBJ databases">
        <title>Oceanobacillus sp. YLB-02 draft genome.</title>
        <authorList>
            <person name="Yu L."/>
        </authorList>
    </citation>
    <scope>NUCLEOTIDE SEQUENCE [LARGE SCALE GENOMIC DNA]</scope>
    <source>
        <strain evidence="3 4">YLB-02</strain>
    </source>
</reference>
<dbReference type="AlphaFoldDB" id="A0A498DLS4"/>
<comment type="function">
    <text evidence="2">An aminoacyl-tRNA editing enzyme that deacylates mischarged D-aminoacyl-tRNAs. Also deacylates mischarged glycyl-tRNA(Ala), protecting cells against glycine mischarging by AlaRS. Acts via tRNA-based rather than protein-based catalysis; rejects L-amino acids rather than detecting D-amino acids in the active site. By recycling D-aminoacyl-tRNA to D-amino acids and free tRNA molecules, this enzyme counteracts the toxicity associated with the formation of D-aminoacyl-tRNA entities in vivo and helps enforce protein L-homochirality.</text>
</comment>
<dbReference type="HAMAP" id="MF_00518">
    <property type="entry name" value="Deacylase_Dtd"/>
    <property type="match status" value="1"/>
</dbReference>
<dbReference type="GO" id="GO:0051500">
    <property type="term" value="F:D-tyrosyl-tRNA(Tyr) deacylase activity"/>
    <property type="evidence" value="ECO:0007669"/>
    <property type="project" value="TreeGrafter"/>
</dbReference>
<proteinExistence type="inferred from homology"/>
<accession>A0A498DLS4</accession>
<protein>
    <recommendedName>
        <fullName evidence="2">D-aminoacyl-tRNA deacylase</fullName>
        <shortName evidence="2">DTD</shortName>
        <ecNumber evidence="2">3.1.1.96</ecNumber>
    </recommendedName>
    <alternativeName>
        <fullName evidence="2">Gly-tRNA(Ala) deacylase</fullName>
        <ecNumber evidence="2">3.1.1.-</ecNumber>
    </alternativeName>
</protein>
<keyword evidence="2" id="KW-0820">tRNA-binding</keyword>
<organism evidence="3 4">
    <name type="scientific">Oceanobacillus piezotolerans</name>
    <dbReference type="NCBI Taxonomy" id="2448030"/>
    <lineage>
        <taxon>Bacteria</taxon>
        <taxon>Bacillati</taxon>
        <taxon>Bacillota</taxon>
        <taxon>Bacilli</taxon>
        <taxon>Bacillales</taxon>
        <taxon>Bacillaceae</taxon>
        <taxon>Oceanobacillus</taxon>
    </lineage>
</organism>
<dbReference type="GO" id="GO:0043908">
    <property type="term" value="F:Ser(Gly)-tRNA(Ala) hydrolase activity"/>
    <property type="evidence" value="ECO:0007669"/>
    <property type="project" value="UniProtKB-UniRule"/>
</dbReference>